<dbReference type="Proteomes" id="UP001285521">
    <property type="component" value="Unassembled WGS sequence"/>
</dbReference>
<organism evidence="1 2">
    <name type="scientific">Lentzea miocenica</name>
    <dbReference type="NCBI Taxonomy" id="3095431"/>
    <lineage>
        <taxon>Bacteria</taxon>
        <taxon>Bacillati</taxon>
        <taxon>Actinomycetota</taxon>
        <taxon>Actinomycetes</taxon>
        <taxon>Pseudonocardiales</taxon>
        <taxon>Pseudonocardiaceae</taxon>
        <taxon>Lentzea</taxon>
    </lineage>
</organism>
<sequence length="68" mass="7360">MTGGRGLGVLAWLLAAAGLGMAAWMARSWSWWRGGAGTRGRMLSSGNRAMKSRSLRLLPPHPVRLVEQ</sequence>
<name>A0ABU4TEX7_9PSEU</name>
<dbReference type="RefSeq" id="WP_319971748.1">
    <property type="nucleotide sequence ID" value="NZ_JAXAVW010000048.1"/>
</dbReference>
<comment type="caution">
    <text evidence="1">The sequence shown here is derived from an EMBL/GenBank/DDBJ whole genome shotgun (WGS) entry which is preliminary data.</text>
</comment>
<accession>A0ABU4TEX7</accession>
<protein>
    <submittedName>
        <fullName evidence="1">Uncharacterized protein</fullName>
    </submittedName>
</protein>
<evidence type="ECO:0000313" key="1">
    <source>
        <dbReference type="EMBL" id="MDX8036754.1"/>
    </source>
</evidence>
<reference evidence="1 2" key="1">
    <citation type="submission" date="2023-11" db="EMBL/GenBank/DDBJ databases">
        <title>Lentzea sokolovensis, sp. nov., Lentzea kristufkii, sp. nov., and Lentzea miocenensis, sp. nov., rare actinobacteria from Sokolov Coal Basin, Miocene lacustrine sediment, Czech Republic.</title>
        <authorList>
            <person name="Lara A."/>
            <person name="Kotroba L."/>
            <person name="Nouioui I."/>
            <person name="Neumann-Schaal M."/>
            <person name="Mast Y."/>
            <person name="Chronakova A."/>
        </authorList>
    </citation>
    <scope>NUCLEOTIDE SEQUENCE [LARGE SCALE GENOMIC DNA]</scope>
    <source>
        <strain evidence="1 2">BCCO 10_0856</strain>
    </source>
</reference>
<keyword evidence="2" id="KW-1185">Reference proteome</keyword>
<proteinExistence type="predicted"/>
<gene>
    <name evidence="1" type="ORF">SK803_41725</name>
</gene>
<dbReference type="EMBL" id="JAXAVW010000048">
    <property type="protein sequence ID" value="MDX8036754.1"/>
    <property type="molecule type" value="Genomic_DNA"/>
</dbReference>
<evidence type="ECO:0000313" key="2">
    <source>
        <dbReference type="Proteomes" id="UP001285521"/>
    </source>
</evidence>